<evidence type="ECO:0000256" key="8">
    <source>
        <dbReference type="ARBA" id="ARBA00012095"/>
    </source>
</evidence>
<comment type="catalytic activity">
    <reaction evidence="2">
        <text>dihydroxyacetone + phosphoenolpyruvate = dihydroxyacetone phosphate + pyruvate</text>
        <dbReference type="Rhea" id="RHEA:18381"/>
        <dbReference type="ChEBI" id="CHEBI:15361"/>
        <dbReference type="ChEBI" id="CHEBI:16016"/>
        <dbReference type="ChEBI" id="CHEBI:57642"/>
        <dbReference type="ChEBI" id="CHEBI:58702"/>
        <dbReference type="EC" id="2.7.1.121"/>
    </reaction>
</comment>
<comment type="subunit">
    <text evidence="19">Homodimer. The dihydroxyacetone kinase complex is composed of a homodimer of DhaM, a homodimer of DhaK and the subunit DhaL.</text>
</comment>
<evidence type="ECO:0000256" key="18">
    <source>
        <dbReference type="ARBA" id="ARBA00022842"/>
    </source>
</evidence>
<dbReference type="Proteomes" id="UP000294901">
    <property type="component" value="Unassembled WGS sequence"/>
</dbReference>
<dbReference type="InterPro" id="IPR000121">
    <property type="entry name" value="PEP_util_C"/>
</dbReference>
<dbReference type="InterPro" id="IPR035895">
    <property type="entry name" value="HPr-like_sf"/>
</dbReference>
<dbReference type="EC" id="2.7.3.9" evidence="9"/>
<dbReference type="InterPro" id="IPR012844">
    <property type="entry name" value="DhaM_N"/>
</dbReference>
<dbReference type="PROSITE" id="PS00742">
    <property type="entry name" value="PEP_ENZYMES_2"/>
    <property type="match status" value="1"/>
</dbReference>
<dbReference type="InterPro" id="IPR036618">
    <property type="entry name" value="PtsI_HPr-bd_sf"/>
</dbReference>
<dbReference type="InterPro" id="IPR015813">
    <property type="entry name" value="Pyrv/PenolPyrv_kinase-like_dom"/>
</dbReference>
<dbReference type="SUPFAM" id="SSF51621">
    <property type="entry name" value="Phosphoenolpyruvate/pyruvate domain"/>
    <property type="match status" value="1"/>
</dbReference>
<dbReference type="PROSITE" id="PS51350">
    <property type="entry name" value="PTS_HPR_DOM"/>
    <property type="match status" value="1"/>
</dbReference>
<dbReference type="InterPro" id="IPR004701">
    <property type="entry name" value="PTS_EIIA_man-typ"/>
</dbReference>
<dbReference type="Gene3D" id="3.30.1340.10">
    <property type="entry name" value="HPr-like"/>
    <property type="match status" value="1"/>
</dbReference>
<dbReference type="CDD" id="cd00367">
    <property type="entry name" value="PTS-HPr_like"/>
    <property type="match status" value="1"/>
</dbReference>
<evidence type="ECO:0000256" key="12">
    <source>
        <dbReference type="ARBA" id="ARBA00022490"/>
    </source>
</evidence>
<organism evidence="23 24">
    <name type="scientific">Paractinoplanes brasiliensis</name>
    <dbReference type="NCBI Taxonomy" id="52695"/>
    <lineage>
        <taxon>Bacteria</taxon>
        <taxon>Bacillati</taxon>
        <taxon>Actinomycetota</taxon>
        <taxon>Actinomycetes</taxon>
        <taxon>Micromonosporales</taxon>
        <taxon>Micromonosporaceae</taxon>
        <taxon>Paractinoplanes</taxon>
    </lineage>
</organism>
<evidence type="ECO:0000256" key="17">
    <source>
        <dbReference type="ARBA" id="ARBA00022777"/>
    </source>
</evidence>
<evidence type="ECO:0000256" key="11">
    <source>
        <dbReference type="ARBA" id="ARBA00022448"/>
    </source>
</evidence>
<evidence type="ECO:0000313" key="24">
    <source>
        <dbReference type="Proteomes" id="UP000294901"/>
    </source>
</evidence>
<dbReference type="GO" id="GO:0005737">
    <property type="term" value="C:cytoplasm"/>
    <property type="evidence" value="ECO:0007669"/>
    <property type="project" value="UniProtKB-SubCell"/>
</dbReference>
<dbReference type="InterPro" id="IPR001020">
    <property type="entry name" value="PTS_HPr_His_P_site"/>
</dbReference>
<feature type="region of interest" description="Disordered" evidence="20">
    <location>
        <begin position="236"/>
        <end position="301"/>
    </location>
</feature>
<dbReference type="Gene3D" id="1.10.274.10">
    <property type="entry name" value="PtsI, HPr-binding domain"/>
    <property type="match status" value="1"/>
</dbReference>
<dbReference type="SUPFAM" id="SSF53062">
    <property type="entry name" value="PTS system fructose IIA component-like"/>
    <property type="match status" value="1"/>
</dbReference>
<comment type="function">
    <text evidence="5">General (non sugar-specific) component of the phosphoenolpyruvate-dependent sugar phosphotransferase system (sugar PTS). This major carbohydrate active-transport system catalyzes the phosphorylation of incoming sugar substrates concomitantly with their translocation across the cell membrane. The phosphoryl group from phosphoenolpyruvate (PEP) is transferred to the phosphoryl carrier protein HPr by enzyme I. Phospho-HPr then transfers it to the PTS EIIA domain.</text>
</comment>
<keyword evidence="16" id="KW-0479">Metal-binding</keyword>
<feature type="compositionally biased region" description="Basic and acidic residues" evidence="20">
    <location>
        <begin position="237"/>
        <end position="250"/>
    </location>
</feature>
<dbReference type="OrthoDB" id="9765468at2"/>
<evidence type="ECO:0000256" key="6">
    <source>
        <dbReference type="ARBA" id="ARBA00004496"/>
    </source>
</evidence>
<feature type="domain" description="PTS EIIA type-4" evidence="21">
    <location>
        <begin position="2"/>
        <end position="133"/>
    </location>
</feature>
<dbReference type="Pfam" id="PF02896">
    <property type="entry name" value="PEP-utilizers_C"/>
    <property type="match status" value="1"/>
</dbReference>
<evidence type="ECO:0000256" key="5">
    <source>
        <dbReference type="ARBA" id="ARBA00003681"/>
    </source>
</evidence>
<dbReference type="EC" id="2.7.1.121" evidence="8"/>
<dbReference type="InterPro" id="IPR023151">
    <property type="entry name" value="PEP_util_CS"/>
</dbReference>
<dbReference type="SUPFAM" id="SSF52009">
    <property type="entry name" value="Phosphohistidine domain"/>
    <property type="match status" value="1"/>
</dbReference>
<dbReference type="Gene3D" id="3.50.30.10">
    <property type="entry name" value="Phosphohistidine domain"/>
    <property type="match status" value="1"/>
</dbReference>
<dbReference type="Pfam" id="PF03610">
    <property type="entry name" value="EIIA-man"/>
    <property type="match status" value="1"/>
</dbReference>
<dbReference type="RefSeq" id="WP_133878708.1">
    <property type="nucleotide sequence ID" value="NZ_BOMD01000091.1"/>
</dbReference>
<dbReference type="GO" id="GO:0047324">
    <property type="term" value="F:phosphoenolpyruvate-glycerone phosphotransferase activity"/>
    <property type="evidence" value="ECO:0007669"/>
    <property type="project" value="UniProtKB-EC"/>
</dbReference>
<keyword evidence="17" id="KW-0418">Kinase</keyword>
<dbReference type="PANTHER" id="PTHR46244">
    <property type="entry name" value="PHOSPHOENOLPYRUVATE-PROTEIN PHOSPHOTRANSFERASE"/>
    <property type="match status" value="1"/>
</dbReference>
<evidence type="ECO:0000256" key="19">
    <source>
        <dbReference type="ARBA" id="ARBA00046577"/>
    </source>
</evidence>
<keyword evidence="18" id="KW-0460">Magnesium</keyword>
<protein>
    <recommendedName>
        <fullName evidence="10">Phosphocarrier protein HPr</fullName>
        <ecNumber evidence="8">2.7.1.121</ecNumber>
        <ecNumber evidence="9">2.7.3.9</ecNumber>
    </recommendedName>
</protein>
<reference evidence="23 24" key="1">
    <citation type="submission" date="2019-03" db="EMBL/GenBank/DDBJ databases">
        <title>Sequencing the genomes of 1000 actinobacteria strains.</title>
        <authorList>
            <person name="Klenk H.-P."/>
        </authorList>
    </citation>
    <scope>NUCLEOTIDE SEQUENCE [LARGE SCALE GENOMIC DNA]</scope>
    <source>
        <strain evidence="23 24">DSM 43805</strain>
    </source>
</reference>
<evidence type="ECO:0000256" key="10">
    <source>
        <dbReference type="ARBA" id="ARBA00020422"/>
    </source>
</evidence>
<evidence type="ECO:0000256" key="1">
    <source>
        <dbReference type="ARBA" id="ARBA00000683"/>
    </source>
</evidence>
<comment type="similarity">
    <text evidence="7">Belongs to the PEP-utilizing enzyme family.</text>
</comment>
<dbReference type="InterPro" id="IPR040442">
    <property type="entry name" value="Pyrv_kinase-like_dom_sf"/>
</dbReference>
<dbReference type="GO" id="GO:0016020">
    <property type="term" value="C:membrane"/>
    <property type="evidence" value="ECO:0007669"/>
    <property type="project" value="InterPro"/>
</dbReference>
<evidence type="ECO:0000259" key="21">
    <source>
        <dbReference type="PROSITE" id="PS51096"/>
    </source>
</evidence>
<comment type="function">
    <text evidence="4">Component of the dihydroxyacetone kinase complex, which is responsible for the phosphoenolpyruvate (PEP)-dependent phosphorylation of dihydroxyacetone. DhaM serves as the phosphoryl donor. Is phosphorylated by phosphoenolpyruvate in an EI- and HPr-dependent reaction, and a phosphorelay system on histidine residues finally leads to phosphoryl transfer to DhaL and dihydroxyacetone.</text>
</comment>
<keyword evidence="24" id="KW-1185">Reference proteome</keyword>
<dbReference type="SUPFAM" id="SSF47831">
    <property type="entry name" value="Enzyme I of the PEP:sugar phosphotransferase system HPr-binding (sub)domain"/>
    <property type="match status" value="1"/>
</dbReference>
<dbReference type="InterPro" id="IPR008279">
    <property type="entry name" value="PEP-util_enz_mobile_dom"/>
</dbReference>
<dbReference type="InterPro" id="IPR006318">
    <property type="entry name" value="PTS_EI-like"/>
</dbReference>
<dbReference type="PROSITE" id="PS00369">
    <property type="entry name" value="PTS_HPR_HIS"/>
    <property type="match status" value="1"/>
</dbReference>
<sequence length="795" mass="82959">MTVGLVVAGHSRPLARAAAALASEMTPGRPVPIEVAAGLDEETFGTDAVAISEAITAADDGDGVVVLMDLGSAVLSAETALELLDEPLRERVLLCPAPLVEGLVAAAVTAGAGGTREEVAAEALAGLAGKEAHFGTAGEEPSRTGEGVSAVVRVVNEHGLHARPAARLVGELRRFDALVELRNENTGSGWVPASSLTRVATLGALRGHELAVRASGRQAQEAVDRFVELAGDAFGETQDHVNHSRPEPTLHRGSPTGNYPADGGSLPKPCGQPENVDNPPTPGRSASTLRAAPSSPGIAIGPAVRLSQPALHIPDEPSMGSEAEQHRLTDALTTARHEIGKLSGDIFEAHLMLLEDADLLDEARAAIDKGTTAPEAWRDTTNRVAAEFDALPDPYLRARADDVRAVSDQVLRALLGVPAATVDGEGILMATDLTPAQAAALDPVRIAGVVLRNGSPTSHAAILLRTRGIPAVIGDIPEGALIALDGSTGDVAVDPAPDVLEDFRSRAERHKKLSDEARTKAAQPAMTRNGVTIHVGANIGSVAEARAAADNGADLAGLVRTEFLFLDRDTAPDADEQEAVYLAIADALGGRRITLRTLDAGSDKPLRYLPAPSEANPFLGVRGIRHSLVHRSMFTEQLRAIVRVARRTPVSVMFPMVTTPDEVVEARRMLDEVGDLPPDLRVGMMVEVPAAALRAADFTPYVDFFSIGTNDLTQYTLAAERGNADLLDLTSGLDPAVEQLIEGVCRAAGPQKTVAVCGELAGDGTVVPRLLAAGVRELSVAPALVPVTKQAVRAT</sequence>
<dbReference type="PROSITE" id="PS51096">
    <property type="entry name" value="PTS_EIIA_TYPE_4"/>
    <property type="match status" value="1"/>
</dbReference>
<dbReference type="GO" id="GO:0008965">
    <property type="term" value="F:phosphoenolpyruvate-protein phosphotransferase activity"/>
    <property type="evidence" value="ECO:0007669"/>
    <property type="project" value="UniProtKB-EC"/>
</dbReference>
<evidence type="ECO:0000256" key="2">
    <source>
        <dbReference type="ARBA" id="ARBA00001113"/>
    </source>
</evidence>
<dbReference type="InterPro" id="IPR000032">
    <property type="entry name" value="HPr-like"/>
</dbReference>
<evidence type="ECO:0000313" key="23">
    <source>
        <dbReference type="EMBL" id="TDO32779.1"/>
    </source>
</evidence>
<evidence type="ECO:0000259" key="22">
    <source>
        <dbReference type="PROSITE" id="PS51350"/>
    </source>
</evidence>
<dbReference type="PRINTS" id="PR01736">
    <property type="entry name" value="PHPHTRNFRASE"/>
</dbReference>
<dbReference type="AlphaFoldDB" id="A0A4R6JAT4"/>
<dbReference type="PRINTS" id="PR00107">
    <property type="entry name" value="PHOSPHOCPHPR"/>
</dbReference>
<dbReference type="InterPro" id="IPR008731">
    <property type="entry name" value="PTS_EIN"/>
</dbReference>
<comment type="caution">
    <text evidence="23">The sequence shown here is derived from an EMBL/GenBank/DDBJ whole genome shotgun (WGS) entry which is preliminary data.</text>
</comment>
<dbReference type="InterPro" id="IPR036637">
    <property type="entry name" value="Phosphohistidine_dom_sf"/>
</dbReference>
<evidence type="ECO:0000256" key="7">
    <source>
        <dbReference type="ARBA" id="ARBA00007837"/>
    </source>
</evidence>
<keyword evidence="14" id="KW-0808">Transferase</keyword>
<keyword evidence="11" id="KW-0813">Transport</keyword>
<evidence type="ECO:0000256" key="15">
    <source>
        <dbReference type="ARBA" id="ARBA00022683"/>
    </source>
</evidence>
<dbReference type="GO" id="GO:0046872">
    <property type="term" value="F:metal ion binding"/>
    <property type="evidence" value="ECO:0007669"/>
    <property type="project" value="UniProtKB-KW"/>
</dbReference>
<dbReference type="SUPFAM" id="SSF55594">
    <property type="entry name" value="HPr-like"/>
    <property type="match status" value="1"/>
</dbReference>
<gene>
    <name evidence="23" type="ORF">C8E87_8251</name>
</gene>
<dbReference type="NCBIfam" id="TIGR02364">
    <property type="entry name" value="dha_pts"/>
    <property type="match status" value="1"/>
</dbReference>
<evidence type="ECO:0000256" key="4">
    <source>
        <dbReference type="ARBA" id="ARBA00002788"/>
    </source>
</evidence>
<comment type="cofactor">
    <cofactor evidence="3">
        <name>Mg(2+)</name>
        <dbReference type="ChEBI" id="CHEBI:18420"/>
    </cofactor>
</comment>
<dbReference type="EMBL" id="SNWR01000002">
    <property type="protein sequence ID" value="TDO32779.1"/>
    <property type="molecule type" value="Genomic_DNA"/>
</dbReference>
<dbReference type="Pfam" id="PF00391">
    <property type="entry name" value="PEP-utilizers"/>
    <property type="match status" value="1"/>
</dbReference>
<dbReference type="PANTHER" id="PTHR46244:SF6">
    <property type="entry name" value="PHOSPHOENOLPYRUVATE-PROTEIN PHOSPHOTRANSFERASE"/>
    <property type="match status" value="1"/>
</dbReference>
<evidence type="ECO:0000256" key="13">
    <source>
        <dbReference type="ARBA" id="ARBA00022597"/>
    </source>
</evidence>
<dbReference type="InterPro" id="IPR050499">
    <property type="entry name" value="PEP-utilizing_PTS_enzyme"/>
</dbReference>
<dbReference type="Gene3D" id="3.40.50.510">
    <property type="entry name" value="Phosphotransferase system, mannose-type IIA component"/>
    <property type="match status" value="1"/>
</dbReference>
<dbReference type="Gene3D" id="3.20.20.60">
    <property type="entry name" value="Phosphoenolpyruvate-binding domains"/>
    <property type="match status" value="1"/>
</dbReference>
<dbReference type="Pfam" id="PF00381">
    <property type="entry name" value="PTS-HPr"/>
    <property type="match status" value="1"/>
</dbReference>
<evidence type="ECO:0000256" key="14">
    <source>
        <dbReference type="ARBA" id="ARBA00022679"/>
    </source>
</evidence>
<evidence type="ECO:0000256" key="9">
    <source>
        <dbReference type="ARBA" id="ARBA00012232"/>
    </source>
</evidence>
<name>A0A4R6JAT4_9ACTN</name>
<keyword evidence="15" id="KW-0598">Phosphotransferase system</keyword>
<evidence type="ECO:0000256" key="20">
    <source>
        <dbReference type="SAM" id="MobiDB-lite"/>
    </source>
</evidence>
<dbReference type="NCBIfam" id="TIGR01417">
    <property type="entry name" value="PTS_I_fam"/>
    <property type="match status" value="1"/>
</dbReference>
<proteinExistence type="inferred from homology"/>
<comment type="catalytic activity">
    <reaction evidence="1">
        <text>L-histidyl-[protein] + phosphoenolpyruvate = N(pros)-phospho-L-histidyl-[protein] + pyruvate</text>
        <dbReference type="Rhea" id="RHEA:23880"/>
        <dbReference type="Rhea" id="RHEA-COMP:9745"/>
        <dbReference type="Rhea" id="RHEA-COMP:9746"/>
        <dbReference type="ChEBI" id="CHEBI:15361"/>
        <dbReference type="ChEBI" id="CHEBI:29979"/>
        <dbReference type="ChEBI" id="CHEBI:58702"/>
        <dbReference type="ChEBI" id="CHEBI:64837"/>
        <dbReference type="EC" id="2.7.3.9"/>
    </reaction>
</comment>
<comment type="subcellular location">
    <subcellularLocation>
        <location evidence="6">Cytoplasm</location>
    </subcellularLocation>
</comment>
<dbReference type="Pfam" id="PF05524">
    <property type="entry name" value="PEP-utilisers_N"/>
    <property type="match status" value="1"/>
</dbReference>
<dbReference type="InterPro" id="IPR036662">
    <property type="entry name" value="PTS_EIIA_man-typ_sf"/>
</dbReference>
<feature type="domain" description="HPr" evidence="22">
    <location>
        <begin position="147"/>
        <end position="237"/>
    </location>
</feature>
<evidence type="ECO:0000256" key="16">
    <source>
        <dbReference type="ARBA" id="ARBA00022723"/>
    </source>
</evidence>
<evidence type="ECO:0000256" key="3">
    <source>
        <dbReference type="ARBA" id="ARBA00001946"/>
    </source>
</evidence>
<accession>A0A4R6JAT4</accession>
<keyword evidence="13" id="KW-0762">Sugar transport</keyword>
<keyword evidence="12" id="KW-0963">Cytoplasm</keyword>
<dbReference type="GO" id="GO:0009401">
    <property type="term" value="P:phosphoenolpyruvate-dependent sugar phosphotransferase system"/>
    <property type="evidence" value="ECO:0007669"/>
    <property type="project" value="UniProtKB-KW"/>
</dbReference>